<gene>
    <name evidence="1" type="ORF">CLODIP_2_CD12060</name>
</gene>
<sequence length="140" mass="15635">MVVLLMCLEESSVELSTFRRQKPGVGLGNTLNSTRPNGSKDEKVNILCGPDLEKVILSDPCLEDLQKLTSKIANKEILQKLKTLVIDLDVDSFTLYVNVDQFNAIVEFIKCAAACLSNLTCLKFYLNDRRSANTPRLQKV</sequence>
<keyword evidence="2" id="KW-1185">Reference proteome</keyword>
<reference evidence="1 2" key="1">
    <citation type="submission" date="2020-04" db="EMBL/GenBank/DDBJ databases">
        <authorList>
            <person name="Alioto T."/>
            <person name="Alioto T."/>
            <person name="Gomez Garrido J."/>
        </authorList>
    </citation>
    <scope>NUCLEOTIDE SEQUENCE [LARGE SCALE GENOMIC DNA]</scope>
</reference>
<dbReference type="Proteomes" id="UP000494165">
    <property type="component" value="Unassembled WGS sequence"/>
</dbReference>
<accession>A0A8S1D972</accession>
<evidence type="ECO:0000313" key="2">
    <source>
        <dbReference type="Proteomes" id="UP000494165"/>
    </source>
</evidence>
<dbReference type="AlphaFoldDB" id="A0A8S1D972"/>
<proteinExistence type="predicted"/>
<evidence type="ECO:0000313" key="1">
    <source>
        <dbReference type="EMBL" id="CAB3379244.1"/>
    </source>
</evidence>
<comment type="caution">
    <text evidence="1">The sequence shown here is derived from an EMBL/GenBank/DDBJ whole genome shotgun (WGS) entry which is preliminary data.</text>
</comment>
<dbReference type="EMBL" id="CADEPI010000182">
    <property type="protein sequence ID" value="CAB3379244.1"/>
    <property type="molecule type" value="Genomic_DNA"/>
</dbReference>
<protein>
    <submittedName>
        <fullName evidence="1">Uncharacterized protein</fullName>
    </submittedName>
</protein>
<organism evidence="1 2">
    <name type="scientific">Cloeon dipterum</name>
    <dbReference type="NCBI Taxonomy" id="197152"/>
    <lineage>
        <taxon>Eukaryota</taxon>
        <taxon>Metazoa</taxon>
        <taxon>Ecdysozoa</taxon>
        <taxon>Arthropoda</taxon>
        <taxon>Hexapoda</taxon>
        <taxon>Insecta</taxon>
        <taxon>Pterygota</taxon>
        <taxon>Palaeoptera</taxon>
        <taxon>Ephemeroptera</taxon>
        <taxon>Pisciforma</taxon>
        <taxon>Baetidae</taxon>
        <taxon>Cloeon</taxon>
    </lineage>
</organism>
<name>A0A8S1D972_9INSE</name>